<dbReference type="RefSeq" id="WP_238235637.1">
    <property type="nucleotide sequence ID" value="NZ_BPQQ01000031.1"/>
</dbReference>
<reference evidence="1" key="1">
    <citation type="journal article" date="2021" name="Front. Microbiol.">
        <title>Comprehensive Comparative Genomics and Phenotyping of Methylobacterium Species.</title>
        <authorList>
            <person name="Alessa O."/>
            <person name="Ogura Y."/>
            <person name="Fujitani Y."/>
            <person name="Takami H."/>
            <person name="Hayashi T."/>
            <person name="Sahin N."/>
            <person name="Tani A."/>
        </authorList>
    </citation>
    <scope>NUCLEOTIDE SEQUENCE</scope>
    <source>
        <strain evidence="1">DSM 17168</strain>
    </source>
</reference>
<organism evidence="1 2">
    <name type="scientific">Methylobacterium isbiliense</name>
    <dbReference type="NCBI Taxonomy" id="315478"/>
    <lineage>
        <taxon>Bacteria</taxon>
        <taxon>Pseudomonadati</taxon>
        <taxon>Pseudomonadota</taxon>
        <taxon>Alphaproteobacteria</taxon>
        <taxon>Hyphomicrobiales</taxon>
        <taxon>Methylobacteriaceae</taxon>
        <taxon>Methylobacterium</taxon>
    </lineage>
</organism>
<evidence type="ECO:0000313" key="1">
    <source>
        <dbReference type="EMBL" id="GJE00773.1"/>
    </source>
</evidence>
<dbReference type="InterPro" id="IPR043137">
    <property type="entry name" value="GGT_ssub_C"/>
</dbReference>
<dbReference type="Gene3D" id="1.10.246.130">
    <property type="match status" value="1"/>
</dbReference>
<reference evidence="1" key="2">
    <citation type="submission" date="2021-08" db="EMBL/GenBank/DDBJ databases">
        <authorList>
            <person name="Tani A."/>
            <person name="Ola A."/>
            <person name="Ogura Y."/>
            <person name="Katsura K."/>
            <person name="Hayashi T."/>
        </authorList>
    </citation>
    <scope>NUCLEOTIDE SEQUENCE</scope>
    <source>
        <strain evidence="1">DSM 17168</strain>
    </source>
</reference>
<proteinExistence type="predicted"/>
<protein>
    <submittedName>
        <fullName evidence="1">Oxamate amidohydrolase proenzyme</fullName>
    </submittedName>
</protein>
<dbReference type="SUPFAM" id="SSF56235">
    <property type="entry name" value="N-terminal nucleophile aminohydrolases (Ntn hydrolases)"/>
    <property type="match status" value="1"/>
</dbReference>
<evidence type="ECO:0000313" key="2">
    <source>
        <dbReference type="Proteomes" id="UP001055153"/>
    </source>
</evidence>
<dbReference type="InterPro" id="IPR029055">
    <property type="entry name" value="Ntn_hydrolases_N"/>
</dbReference>
<dbReference type="Proteomes" id="UP001055153">
    <property type="component" value="Unassembled WGS sequence"/>
</dbReference>
<gene>
    <name evidence="1" type="primary">hpxW</name>
    <name evidence="1" type="ORF">GMJLKIPL_2699</name>
</gene>
<dbReference type="Gene3D" id="3.60.20.40">
    <property type="match status" value="1"/>
</dbReference>
<keyword evidence="2" id="KW-1185">Reference proteome</keyword>
<dbReference type="Pfam" id="PF01019">
    <property type="entry name" value="G_glu_transpept"/>
    <property type="match status" value="1"/>
</dbReference>
<dbReference type="EMBL" id="BPQQ01000031">
    <property type="protein sequence ID" value="GJE00773.1"/>
    <property type="molecule type" value="Genomic_DNA"/>
</dbReference>
<name>A0ABQ4SFT5_9HYPH</name>
<accession>A0ABQ4SFT5</accession>
<dbReference type="PANTHER" id="PTHR43881:SF5">
    <property type="entry name" value="GAMMA-GLUTAMYLTRANSPEPTIDASE"/>
    <property type="match status" value="1"/>
</dbReference>
<dbReference type="PRINTS" id="PR01210">
    <property type="entry name" value="GGTRANSPTASE"/>
</dbReference>
<sequence length="532" mass="55990">MPETPVFPRAACAAPHSLAAESGRAVLAEGGNAIEAMLAMAATIAVVYPHMNGIGGDGFWLVREPGGRLHALEACGPAGANATIRRYRDKRYDVIPSRGADAAVTVAGAVGGWSAAHQLAAGLGGRLPLAVLLGEAIRHARDGVAVSASEARYVPKELDTLYDQPGFAQTFLIDGRPPQAGALRALPALGATLEQLARAGLDDFYRGDVGREVAADLAGAGSPVTRADLEGYRAVRRAPLSVRLSGATAYNCPPPTQGLAALMILGLVERLGTLPPESPAWCHAMIEATKRAFRVRDAVVTDFDRLRHDPASFLTPGFLDREAAAIRADRAAPYPLRPLGDGDTVWMGAIDASGLAVSYIQSVYWEFGSGLVLPATGIAWQNRGTSFSLDPKAVNPLEPGRKPFHTLNPALAVLDDGRVVAYGSMGGDGQPQFQAQVFTRYATYGMGVAEAVDAPRLLFGRTWGAESMTVKVEDRFDPACIAALRRYGHEIEELGGAYIDSLGHAGLLVRHPGNGRIEATHDPRSDGGAAGI</sequence>
<dbReference type="InterPro" id="IPR052896">
    <property type="entry name" value="GGT-like_enzyme"/>
</dbReference>
<comment type="caution">
    <text evidence="1">The sequence shown here is derived from an EMBL/GenBank/DDBJ whole genome shotgun (WGS) entry which is preliminary data.</text>
</comment>
<dbReference type="PANTHER" id="PTHR43881">
    <property type="entry name" value="GAMMA-GLUTAMYLTRANSPEPTIDASE (AFU_ORTHOLOGUE AFUA_4G13580)"/>
    <property type="match status" value="1"/>
</dbReference>
<dbReference type="InterPro" id="IPR043138">
    <property type="entry name" value="GGT_lsub"/>
</dbReference>